<dbReference type="RefSeq" id="WP_128751880.1">
    <property type="nucleotide sequence ID" value="NZ_CP035282.1"/>
</dbReference>
<dbReference type="InterPro" id="IPR011767">
    <property type="entry name" value="GLR_AS"/>
</dbReference>
<evidence type="ECO:0000313" key="3">
    <source>
        <dbReference type="Proteomes" id="UP000287969"/>
    </source>
</evidence>
<dbReference type="PROSITE" id="PS00195">
    <property type="entry name" value="GLUTAREDOXIN_1"/>
    <property type="match status" value="1"/>
</dbReference>
<protein>
    <submittedName>
        <fullName evidence="2">Glutaredoxin family protein</fullName>
    </submittedName>
</protein>
<dbReference type="PANTHER" id="PTHR34386">
    <property type="entry name" value="GLUTAREDOXIN"/>
    <property type="match status" value="1"/>
</dbReference>
<dbReference type="PANTHER" id="PTHR34386:SF1">
    <property type="entry name" value="GLUTAREDOXIN-LIKE PROTEIN NRDH"/>
    <property type="match status" value="1"/>
</dbReference>
<evidence type="ECO:0000259" key="1">
    <source>
        <dbReference type="Pfam" id="PF00462"/>
    </source>
</evidence>
<dbReference type="InterPro" id="IPR051548">
    <property type="entry name" value="Grx-like_ET"/>
</dbReference>
<dbReference type="GO" id="GO:0009055">
    <property type="term" value="F:electron transfer activity"/>
    <property type="evidence" value="ECO:0007669"/>
    <property type="project" value="TreeGrafter"/>
</dbReference>
<feature type="domain" description="Glutaredoxin" evidence="1">
    <location>
        <begin position="4"/>
        <end position="61"/>
    </location>
</feature>
<dbReference type="Proteomes" id="UP000287969">
    <property type="component" value="Chromosome"/>
</dbReference>
<dbReference type="GO" id="GO:0045454">
    <property type="term" value="P:cell redox homeostasis"/>
    <property type="evidence" value="ECO:0007669"/>
    <property type="project" value="TreeGrafter"/>
</dbReference>
<proteinExistence type="predicted"/>
<dbReference type="OrthoDB" id="3174166at2"/>
<dbReference type="SUPFAM" id="SSF52833">
    <property type="entry name" value="Thioredoxin-like"/>
    <property type="match status" value="1"/>
</dbReference>
<dbReference type="InterPro" id="IPR002109">
    <property type="entry name" value="Glutaredoxin"/>
</dbReference>
<name>A0A410Q974_9FIRM</name>
<reference evidence="3" key="1">
    <citation type="submission" date="2019-01" db="EMBL/GenBank/DDBJ databases">
        <title>Draft genomes of a novel of Sporanaerobacter strains.</title>
        <authorList>
            <person name="Ma S."/>
        </authorList>
    </citation>
    <scope>NUCLEOTIDE SEQUENCE [LARGE SCALE GENOMIC DNA]</scope>
    <source>
        <strain evidence="3">NJN-17</strain>
    </source>
</reference>
<dbReference type="CDD" id="cd02976">
    <property type="entry name" value="NrdH"/>
    <property type="match status" value="1"/>
</dbReference>
<sequence>MSNVVVYSTSTCPHCVAAKEYLSDNGIEYTEKNVQTDPAARKELMAMGHMGVPVILVDGEEVVGFDKQRLDDLLSLNKQKQ</sequence>
<organism evidence="2 3">
    <name type="scientific">Acidilutibacter cellobiosedens</name>
    <dbReference type="NCBI Taxonomy" id="2507161"/>
    <lineage>
        <taxon>Bacteria</taxon>
        <taxon>Bacillati</taxon>
        <taxon>Bacillota</taxon>
        <taxon>Tissierellia</taxon>
        <taxon>Tissierellales</taxon>
        <taxon>Acidilutibacteraceae</taxon>
        <taxon>Acidilutibacter</taxon>
    </lineage>
</organism>
<dbReference type="KEGG" id="spoa:EQM13_02650"/>
<dbReference type="PROSITE" id="PS51354">
    <property type="entry name" value="GLUTAREDOXIN_2"/>
    <property type="match status" value="1"/>
</dbReference>
<accession>A0A410Q974</accession>
<dbReference type="InterPro" id="IPR036249">
    <property type="entry name" value="Thioredoxin-like_sf"/>
</dbReference>
<dbReference type="AlphaFoldDB" id="A0A410Q974"/>
<evidence type="ECO:0000313" key="2">
    <source>
        <dbReference type="EMBL" id="QAT60552.1"/>
    </source>
</evidence>
<gene>
    <name evidence="2" type="ORF">EQM13_02650</name>
</gene>
<keyword evidence="3" id="KW-1185">Reference proteome</keyword>
<dbReference type="Gene3D" id="3.40.30.10">
    <property type="entry name" value="Glutaredoxin"/>
    <property type="match status" value="1"/>
</dbReference>
<dbReference type="Pfam" id="PF00462">
    <property type="entry name" value="Glutaredoxin"/>
    <property type="match status" value="1"/>
</dbReference>
<dbReference type="EMBL" id="CP035282">
    <property type="protein sequence ID" value="QAT60552.1"/>
    <property type="molecule type" value="Genomic_DNA"/>
</dbReference>